<evidence type="ECO:0000313" key="4">
    <source>
        <dbReference type="Proteomes" id="UP000509448"/>
    </source>
</evidence>
<dbReference type="Pfam" id="PF02579">
    <property type="entry name" value="Nitro_FeMo-Co"/>
    <property type="match status" value="1"/>
</dbReference>
<dbReference type="PANTHER" id="PTHR33937">
    <property type="entry name" value="IRON-MOLYBDENUM PROTEIN-RELATED-RELATED"/>
    <property type="match status" value="1"/>
</dbReference>
<feature type="region of interest" description="Disordered" evidence="1">
    <location>
        <begin position="124"/>
        <end position="146"/>
    </location>
</feature>
<dbReference type="InterPro" id="IPR051840">
    <property type="entry name" value="NifX/NifY_domain"/>
</dbReference>
<evidence type="ECO:0000313" key="3">
    <source>
        <dbReference type="EMBL" id="BBE41828.1"/>
    </source>
</evidence>
<proteinExistence type="predicted"/>
<dbReference type="PANTHER" id="PTHR33937:SF2">
    <property type="entry name" value="DINITROGENASE IRON-MOLYBDENUM COFACTOR BIOSYNTHESIS DOMAIN-CONTAINING PROTEIN"/>
    <property type="match status" value="1"/>
</dbReference>
<keyword evidence="4" id="KW-1185">Reference proteome</keyword>
<dbReference type="InterPro" id="IPR033913">
    <property type="entry name" value="MTH1175_dom"/>
</dbReference>
<dbReference type="Gene3D" id="3.30.420.130">
    <property type="entry name" value="Dinitrogenase iron-molybdenum cofactor biosynthesis domain"/>
    <property type="match status" value="1"/>
</dbReference>
<dbReference type="RefSeq" id="WP_232085577.1">
    <property type="nucleotide sequence ID" value="NZ_AP018732.1"/>
</dbReference>
<accession>A0A4P2VKV2</accession>
<dbReference type="KEGG" id="ccai:NAS2_0439"/>
<dbReference type="InterPro" id="IPR003731">
    <property type="entry name" value="Di-Nase_FeMo-co_biosynth"/>
</dbReference>
<dbReference type="SUPFAM" id="SSF53146">
    <property type="entry name" value="Nitrogenase accessory factor-like"/>
    <property type="match status" value="1"/>
</dbReference>
<feature type="domain" description="Dinitrogenase iron-molybdenum cofactor biosynthesis" evidence="2">
    <location>
        <begin position="30"/>
        <end position="119"/>
    </location>
</feature>
<name>A0A4P2VKV2_9ARCH</name>
<sequence length="146" mass="16075">MELYDTHKFPATMRATMIVAVPVEEDRGPDSEVAQHFGRARYFAFVDVDGGSVRGITVKENPHQEHGPGDLPKFVSEHGARVVIAYGMGPRAVEFFNSYGIEVVTGASGRVVDVVKAYVDGSLSTDSSWRSREDFEHEHGHGHHGH</sequence>
<gene>
    <name evidence="3" type="ORF">NAS2_0439</name>
</gene>
<organism evidence="3 4">
    <name type="scientific">Conexivisphaera calida</name>
    <dbReference type="NCBI Taxonomy" id="1874277"/>
    <lineage>
        <taxon>Archaea</taxon>
        <taxon>Nitrososphaerota</taxon>
        <taxon>Conexivisphaeria</taxon>
        <taxon>Conexivisphaerales</taxon>
        <taxon>Conexivisphaeraceae</taxon>
        <taxon>Conexivisphaera</taxon>
    </lineage>
</organism>
<dbReference type="CDD" id="cd00851">
    <property type="entry name" value="MTH1175"/>
    <property type="match status" value="1"/>
</dbReference>
<dbReference type="InterPro" id="IPR036105">
    <property type="entry name" value="DiNase_FeMo-co_biosyn_sf"/>
</dbReference>
<protein>
    <submittedName>
        <fullName evidence="3">Dinitrogenase iron-molybdenum cofactor biosynthesis</fullName>
    </submittedName>
</protein>
<reference evidence="3 4" key="1">
    <citation type="journal article" date="2019" name="ISME J.">
        <title>Isolation and characterization of a thermophilic sulfur- and iron-reducing thaumarchaeote from a terrestrial acidic hot spring.</title>
        <authorList>
            <person name="Kato S."/>
            <person name="Itoh T."/>
            <person name="Yuki M."/>
            <person name="Nagamori M."/>
            <person name="Ohnishi M."/>
            <person name="Uematsu K."/>
            <person name="Suzuki K."/>
            <person name="Takashina T."/>
            <person name="Ohkuma M."/>
        </authorList>
    </citation>
    <scope>NUCLEOTIDE SEQUENCE [LARGE SCALE GENOMIC DNA]</scope>
    <source>
        <strain evidence="3 4">NAS-02</strain>
    </source>
</reference>
<evidence type="ECO:0000259" key="2">
    <source>
        <dbReference type="Pfam" id="PF02579"/>
    </source>
</evidence>
<dbReference type="EMBL" id="AP018732">
    <property type="protein sequence ID" value="BBE41828.1"/>
    <property type="molecule type" value="Genomic_DNA"/>
</dbReference>
<dbReference type="Proteomes" id="UP000509448">
    <property type="component" value="Chromosome"/>
</dbReference>
<dbReference type="GeneID" id="55584257"/>
<evidence type="ECO:0000256" key="1">
    <source>
        <dbReference type="SAM" id="MobiDB-lite"/>
    </source>
</evidence>
<dbReference type="AlphaFoldDB" id="A0A4P2VKV2"/>
<feature type="compositionally biased region" description="Basic and acidic residues" evidence="1">
    <location>
        <begin position="129"/>
        <end position="139"/>
    </location>
</feature>